<organism evidence="1">
    <name type="scientific">Dictyoglomus turgidum</name>
    <dbReference type="NCBI Taxonomy" id="513050"/>
    <lineage>
        <taxon>Bacteria</taxon>
        <taxon>Pseudomonadati</taxon>
        <taxon>Dictyoglomota</taxon>
        <taxon>Dictyoglomia</taxon>
        <taxon>Dictyoglomales</taxon>
        <taxon>Dictyoglomaceae</taxon>
        <taxon>Dictyoglomus</taxon>
    </lineage>
</organism>
<name>A0A7C3SR75_9BACT</name>
<dbReference type="EMBL" id="DTGA01000091">
    <property type="protein sequence ID" value="HGB30955.1"/>
    <property type="molecule type" value="Genomic_DNA"/>
</dbReference>
<evidence type="ECO:0000313" key="1">
    <source>
        <dbReference type="EMBL" id="HGB30955.1"/>
    </source>
</evidence>
<gene>
    <name evidence="1" type="ORF">ENV35_03660</name>
</gene>
<sequence>MQIIFDGTKFFVQGNIIDSQMVFPTQFGEVEINPNYKLIRVFELGSDPARLIGTFKAIRPGRITIVKGGKSLFKGGDPKELIEREKAFWREREEACRRGDYSEIRKVDPKGFTFLDGSILKWDGGIRPSPVRGKECLARLWGGQFPCGIWVYPLPQALEKVVLRAMGLVDKNKLSAGQKVPLFPVYGKGPLFSKTEVLEISLE</sequence>
<dbReference type="AlphaFoldDB" id="A0A7C3SR75"/>
<proteinExistence type="predicted"/>
<reference evidence="1" key="1">
    <citation type="journal article" date="2020" name="mSystems">
        <title>Genome- and Community-Level Interaction Insights into Carbon Utilization and Element Cycling Functions of Hydrothermarchaeota in Hydrothermal Sediment.</title>
        <authorList>
            <person name="Zhou Z."/>
            <person name="Liu Y."/>
            <person name="Xu W."/>
            <person name="Pan J."/>
            <person name="Luo Z.H."/>
            <person name="Li M."/>
        </authorList>
    </citation>
    <scope>NUCLEOTIDE SEQUENCE [LARGE SCALE GENOMIC DNA]</scope>
    <source>
        <strain evidence="1">SpSt-751</strain>
    </source>
</reference>
<protein>
    <submittedName>
        <fullName evidence="1">Uncharacterized protein</fullName>
    </submittedName>
</protein>
<comment type="caution">
    <text evidence="1">The sequence shown here is derived from an EMBL/GenBank/DDBJ whole genome shotgun (WGS) entry which is preliminary data.</text>
</comment>
<accession>A0A7C3SR75</accession>